<gene>
    <name evidence="2" type="ORF">SAMN05216186_106205</name>
</gene>
<evidence type="ECO:0000256" key="1">
    <source>
        <dbReference type="SAM" id="Phobius"/>
    </source>
</evidence>
<feature type="transmembrane region" description="Helical" evidence="1">
    <location>
        <begin position="40"/>
        <end position="62"/>
    </location>
</feature>
<proteinExistence type="predicted"/>
<dbReference type="Proteomes" id="UP000198706">
    <property type="component" value="Unassembled WGS sequence"/>
</dbReference>
<sequence>MDIRREKNLPFSAWLPFLVGGAYGLLLRLLFSGLGPMPEAMAGAFVYGMPLAVGAVTVYLAERQSRRGWLYYFFAPWLSVTLCVAGAGLTLIEGLICIAMALPLFVMIGSVGGLVTGLLCRQLNRPLRSVQGLTLLPLLLVLGEGLIPGGNGLDRIERSVHIDASPDAVWKLLLNPSDIRPEEVRSGLAYRIGVPVPVQARTLDERIGGIRRSTWARGVYFDEVITDWQPGRQIAWRYAFHPDSFPPGTMDDHVVIGGQYFDLLDTTYRLTPEKGGTRLDIEVSFRTSTKFNWYAIPVAKLMIGDTAETLLGFYKGRLETK</sequence>
<feature type="transmembrane region" description="Helical" evidence="1">
    <location>
        <begin position="69"/>
        <end position="92"/>
    </location>
</feature>
<evidence type="ECO:0000313" key="3">
    <source>
        <dbReference type="Proteomes" id="UP000198706"/>
    </source>
</evidence>
<feature type="transmembrane region" description="Helical" evidence="1">
    <location>
        <begin position="12"/>
        <end position="34"/>
    </location>
</feature>
<dbReference type="RefSeq" id="WP_090257194.1">
    <property type="nucleotide sequence ID" value="NZ_FNFD01000006.1"/>
</dbReference>
<feature type="transmembrane region" description="Helical" evidence="1">
    <location>
        <begin position="98"/>
        <end position="120"/>
    </location>
</feature>
<dbReference type="InterPro" id="IPR019587">
    <property type="entry name" value="Polyketide_cyclase/dehydratase"/>
</dbReference>
<dbReference type="SUPFAM" id="SSF55961">
    <property type="entry name" value="Bet v1-like"/>
    <property type="match status" value="1"/>
</dbReference>
<reference evidence="2 3" key="1">
    <citation type="submission" date="2016-10" db="EMBL/GenBank/DDBJ databases">
        <authorList>
            <person name="de Groot N.N."/>
        </authorList>
    </citation>
    <scope>NUCLEOTIDE SEQUENCE [LARGE SCALE GENOMIC DNA]</scope>
    <source>
        <strain evidence="2 3">JCM 21544</strain>
    </source>
</reference>
<keyword evidence="3" id="KW-1185">Reference proteome</keyword>
<keyword evidence="1" id="KW-1133">Transmembrane helix</keyword>
<dbReference type="AlphaFoldDB" id="A0A1G9BCS3"/>
<keyword evidence="1" id="KW-0472">Membrane</keyword>
<dbReference type="Pfam" id="PF10604">
    <property type="entry name" value="Polyketide_cyc2"/>
    <property type="match status" value="1"/>
</dbReference>
<keyword evidence="1" id="KW-0812">Transmembrane</keyword>
<evidence type="ECO:0000313" key="2">
    <source>
        <dbReference type="EMBL" id="SDK36890.1"/>
    </source>
</evidence>
<dbReference type="EMBL" id="FNFD01000006">
    <property type="protein sequence ID" value="SDK36890.1"/>
    <property type="molecule type" value="Genomic_DNA"/>
</dbReference>
<dbReference type="Gene3D" id="3.30.530.20">
    <property type="match status" value="1"/>
</dbReference>
<organism evidence="2 3">
    <name type="scientific">Pseudomonas indica</name>
    <dbReference type="NCBI Taxonomy" id="137658"/>
    <lineage>
        <taxon>Bacteria</taxon>
        <taxon>Pseudomonadati</taxon>
        <taxon>Pseudomonadota</taxon>
        <taxon>Gammaproteobacteria</taxon>
        <taxon>Pseudomonadales</taxon>
        <taxon>Pseudomonadaceae</taxon>
        <taxon>Pseudomonas</taxon>
    </lineage>
</organism>
<dbReference type="STRING" id="137658.SAMN05216186_106205"/>
<name>A0A1G9BCS3_9PSED</name>
<protein>
    <submittedName>
        <fullName evidence="2">Polyketide cyclase / dehydrase and lipid transport</fullName>
    </submittedName>
</protein>
<dbReference type="InterPro" id="IPR023393">
    <property type="entry name" value="START-like_dom_sf"/>
</dbReference>
<accession>A0A1G9BCS3</accession>